<accession>A0A411CGH6</accession>
<name>A0A411CGH6_9CAUD</name>
<evidence type="ECO:0000313" key="2">
    <source>
        <dbReference type="Proteomes" id="UP000289795"/>
    </source>
</evidence>
<dbReference type="Proteomes" id="UP000289795">
    <property type="component" value="Segment"/>
</dbReference>
<proteinExistence type="predicted"/>
<dbReference type="EMBL" id="MK359352">
    <property type="protein sequence ID" value="QAY12978.1"/>
    <property type="molecule type" value="Genomic_DNA"/>
</dbReference>
<reference evidence="1 2" key="1">
    <citation type="submission" date="2019-01" db="EMBL/GenBank/DDBJ databases">
        <authorList>
            <person name="Alm M."/>
            <person name="Atherton K."/>
            <person name="Bell S."/>
            <person name="Besich D."/>
            <person name="Binti S.O."/>
            <person name="Bosler J."/>
            <person name="Canida L."/>
            <person name="Carpenter K."/>
            <person name="Chang C."/>
            <person name="Chen Y."/>
            <person name="Conrad A."/>
            <person name="Cooper L."/>
            <person name="Falender Z."/>
            <person name="Fields N."/>
            <person name="Greene J."/>
            <person name="Grover M."/>
            <person name="Hegwood M."/>
            <person name="Hoban D."/>
            <person name="Horn B."/>
            <person name="House R."/>
            <person name="Jankowski L."/>
            <person name="Jeon J."/>
            <person name="Kerstiens E."/>
            <person name="Kilhoffer S."/>
            <person name="Krug D."/>
            <person name="Ku M."/>
            <person name="Kuchta V."/>
            <person name="Lantz T."/>
            <person name="Leazer E."/>
            <person name="Lin C."/>
            <person name="Markowicz R."/>
            <person name="Martin E."/>
            <person name="Mcanulty B."/>
            <person name="Mcginness S."/>
            <person name="Miller C."/>
            <person name="Misicko E."/>
            <person name="Muskat M."/>
            <person name="Novak L."/>
            <person name="Palm E."/>
            <person name="Paul E."/>
            <person name="Primer L."/>
            <person name="Rawson E."/>
            <person name="Reyes B."/>
            <person name="Richards C."/>
            <person name="Rodibaugh M."/>
            <person name="Roleck C."/>
            <person name="Roush M."/>
            <person name="Sanchez C."/>
            <person name="Sears T."/>
            <person name="Smith A."/>
            <person name="Smith G."/>
            <person name="Trende R."/>
            <person name="Whitt F."/>
            <person name="Zhang H."/>
            <person name="Agee R."/>
            <person name="Li Y."/>
            <person name="Clase K.L."/>
            <person name="Gurney S.M.R."/>
            <person name="Garlena R.A."/>
            <person name="Russell D.A."/>
            <person name="Pope W.H."/>
            <person name="Jacobs-Sera D."/>
            <person name="Hatfull G.F."/>
        </authorList>
    </citation>
    <scope>NUCLEOTIDE SEQUENCE [LARGE SCALE GENOMIC DNA]</scope>
</reference>
<organism evidence="1 2">
    <name type="scientific">Mycobacterium phage JewelBug</name>
    <dbReference type="NCBI Taxonomy" id="2502450"/>
    <lineage>
        <taxon>Viruses</taxon>
        <taxon>Duplodnaviria</taxon>
        <taxon>Heunggongvirae</taxon>
        <taxon>Uroviricota</taxon>
        <taxon>Caudoviricetes</taxon>
        <taxon>Gladiatorvirus</taxon>
        <taxon>Gladiatorvirus jewelbug</taxon>
    </lineage>
</organism>
<keyword evidence="2" id="KW-1185">Reference proteome</keyword>
<sequence>MRQAMKVEHIEARELRVGDFVLTKSALDNGIVYGDNVSQVYEYDEFIYINYGDVRWALDTIISVIRKES</sequence>
<dbReference type="KEGG" id="vg:64869102"/>
<dbReference type="RefSeq" id="YP_010061221.1">
    <property type="nucleotide sequence ID" value="NC_054780.1"/>
</dbReference>
<protein>
    <submittedName>
        <fullName evidence="1">Uncharacterized protein</fullName>
    </submittedName>
</protein>
<evidence type="ECO:0000313" key="1">
    <source>
        <dbReference type="EMBL" id="QAY12978.1"/>
    </source>
</evidence>
<dbReference type="GeneID" id="64869102"/>
<gene>
    <name evidence="1" type="primary">88</name>
    <name evidence="1" type="ORF">SEA_JEWELBUG_88</name>
</gene>